<evidence type="ECO:0000256" key="6">
    <source>
        <dbReference type="ARBA" id="ARBA00008406"/>
    </source>
</evidence>
<dbReference type="Proteomes" id="UP000664203">
    <property type="component" value="Unassembled WGS sequence"/>
</dbReference>
<dbReference type="EC" id="5.5.1.19" evidence="7"/>
<dbReference type="GO" id="GO:0045436">
    <property type="term" value="F:lycopene beta cyclase activity"/>
    <property type="evidence" value="ECO:0007669"/>
    <property type="project" value="UniProtKB-ARBA"/>
</dbReference>
<protein>
    <recommendedName>
        <fullName evidence="9">Bifunctional lycopene cyclase/phytoene synthase</fullName>
        <ecNumber evidence="8">2.5.1.32</ecNumber>
        <ecNumber evidence="7">5.5.1.19</ecNumber>
    </recommendedName>
</protein>
<reference evidence="20" key="1">
    <citation type="submission" date="2021-03" db="EMBL/GenBank/DDBJ databases">
        <authorList>
            <person name="Tagirdzhanova G."/>
        </authorList>
    </citation>
    <scope>NUCLEOTIDE SEQUENCE</scope>
</reference>
<comment type="catalytic activity">
    <reaction evidence="18">
        <text>all-trans-lycopene = gamma-carotene</text>
        <dbReference type="Rhea" id="RHEA:32219"/>
        <dbReference type="ChEBI" id="CHEBI:15948"/>
        <dbReference type="ChEBI" id="CHEBI:27740"/>
        <dbReference type="EC" id="5.5.1.19"/>
    </reaction>
</comment>
<evidence type="ECO:0000256" key="14">
    <source>
        <dbReference type="ARBA" id="ARBA00023136"/>
    </source>
</evidence>
<proteinExistence type="inferred from homology"/>
<comment type="catalytic activity">
    <reaction evidence="17">
        <text>gamma-carotene = all-trans-beta-carotene</text>
        <dbReference type="Rhea" id="RHEA:32239"/>
        <dbReference type="ChEBI" id="CHEBI:17579"/>
        <dbReference type="ChEBI" id="CHEBI:27740"/>
        <dbReference type="EC" id="5.5.1.19"/>
    </reaction>
</comment>
<dbReference type="GO" id="GO:0016872">
    <property type="term" value="F:intramolecular lyase activity"/>
    <property type="evidence" value="ECO:0007669"/>
    <property type="project" value="InterPro"/>
</dbReference>
<dbReference type="GO" id="GO:0016117">
    <property type="term" value="P:carotenoid biosynthetic process"/>
    <property type="evidence" value="ECO:0007669"/>
    <property type="project" value="UniProtKB-KW"/>
</dbReference>
<evidence type="ECO:0000256" key="11">
    <source>
        <dbReference type="ARBA" id="ARBA00022692"/>
    </source>
</evidence>
<feature type="transmembrane region" description="Helical" evidence="19">
    <location>
        <begin position="226"/>
        <end position="250"/>
    </location>
</feature>
<dbReference type="OrthoDB" id="6600518at2759"/>
<comment type="catalytic activity">
    <reaction evidence="1">
        <text>2 (2E,6E,10E)-geranylgeranyl diphosphate = 15-cis-phytoene + 2 diphosphate</text>
        <dbReference type="Rhea" id="RHEA:34475"/>
        <dbReference type="ChEBI" id="CHEBI:27787"/>
        <dbReference type="ChEBI" id="CHEBI:33019"/>
        <dbReference type="ChEBI" id="CHEBI:58756"/>
        <dbReference type="EC" id="2.5.1.32"/>
    </reaction>
</comment>
<dbReference type="SFLD" id="SFLDS00005">
    <property type="entry name" value="Isoprenoid_Synthase_Type_I"/>
    <property type="match status" value="1"/>
</dbReference>
<feature type="transmembrane region" description="Helical" evidence="19">
    <location>
        <begin position="32"/>
        <end position="50"/>
    </location>
</feature>
<evidence type="ECO:0000256" key="10">
    <source>
        <dbReference type="ARBA" id="ARBA00022679"/>
    </source>
</evidence>
<comment type="pathway">
    <text evidence="3">Carotenoid biosynthesis; beta-carotene biosynthesis.</text>
</comment>
<evidence type="ECO:0000256" key="7">
    <source>
        <dbReference type="ARBA" id="ARBA00012242"/>
    </source>
</evidence>
<comment type="similarity">
    <text evidence="5">In the N-terminal section; belongs to the lycopene beta-cyclase family.</text>
</comment>
<dbReference type="InterPro" id="IPR019845">
    <property type="entry name" value="Squalene/phytoene_synthase_CS"/>
</dbReference>
<evidence type="ECO:0000313" key="20">
    <source>
        <dbReference type="EMBL" id="CAF9903701.1"/>
    </source>
</evidence>
<dbReference type="Pfam" id="PF00494">
    <property type="entry name" value="SQS_PSY"/>
    <property type="match status" value="1"/>
</dbReference>
<dbReference type="InterPro" id="IPR002060">
    <property type="entry name" value="Squ/phyt_synthse"/>
</dbReference>
<comment type="caution">
    <text evidence="20">The sequence shown here is derived from an EMBL/GenBank/DDBJ whole genome shotgun (WGS) entry which is preliminary data.</text>
</comment>
<feature type="transmembrane region" description="Helical" evidence="19">
    <location>
        <begin position="173"/>
        <end position="194"/>
    </location>
</feature>
<evidence type="ECO:0000256" key="16">
    <source>
        <dbReference type="ARBA" id="ARBA00023268"/>
    </source>
</evidence>
<evidence type="ECO:0000256" key="9">
    <source>
        <dbReference type="ARBA" id="ARBA00018909"/>
    </source>
</evidence>
<evidence type="ECO:0000256" key="5">
    <source>
        <dbReference type="ARBA" id="ARBA00008247"/>
    </source>
</evidence>
<dbReference type="InterPro" id="IPR033904">
    <property type="entry name" value="Trans_IPPS_HH"/>
</dbReference>
<keyword evidence="16" id="KW-0511">Multifunctional enzyme</keyword>
<evidence type="ECO:0000256" key="17">
    <source>
        <dbReference type="ARBA" id="ARBA00029313"/>
    </source>
</evidence>
<dbReference type="SFLD" id="SFLDG01018">
    <property type="entry name" value="Squalene/Phytoene_Synthase_Lik"/>
    <property type="match status" value="1"/>
</dbReference>
<evidence type="ECO:0000313" key="21">
    <source>
        <dbReference type="Proteomes" id="UP000664203"/>
    </source>
</evidence>
<evidence type="ECO:0000256" key="18">
    <source>
        <dbReference type="ARBA" id="ARBA00029335"/>
    </source>
</evidence>
<comment type="pathway">
    <text evidence="4">Carotenoid biosynthesis; phytoene biosynthesis; all-trans-phytoene from geranylgeranyl diphosphate: step 1/1.</text>
</comment>
<name>A0A8H3EAY8_9LECA</name>
<dbReference type="UniPathway" id="UPA00802"/>
<sequence>MGYDYALVHLHYTIPPAVALTLCYYPLSTSLAVYKILFLVAIAVISTTPWDSYLIHTQIWTYPPNAIIGPTLFRIPAEEIFFFVIQTYNTSLLYLLLSKPTFHPAYLQGQKLLLNDGRRLGLRRWSGISAIVACILAGIGMIMKSGEGLYMGLILVWAGPFVLLLWSLAYQFIIGLPLSSTLIPVVLPTLYLWIVDTLALKRGTWVIESETKLGWHLWDGLEIEEAVFFLVTNVLIVFGLIAFDNAFAILQTFPSLFPTIPTLPSPVLLVQALLIRAASYDDDRIEGLQQALVRLRAKSRSFYLASGVFQGRLRVDLVLLYSFCRVADDLVDEAGSIEEAKHWIAKLNEYLDVTYGKSYVKAERREYLISTFPTPTQAALRLLPASYLSPTPLYDLLKGFETDLHFSSSNPFPMKDEPTLQVYGAQVAGTVAESCLELVFHHTKTFTPESQRRRIVQAGGRMGIALQYVNIARDISVDALNRRVYLPTTWLKEEGMSPENIIEDPTSKKTEALRQRLLDCAFEIYDEAKGAIEQLPAEARGPMRVAVESYVEIGRVLRQPGYKIKAGRATVPKLRRLRVAWNALSHT</sequence>
<keyword evidence="12" id="KW-0125">Carotenoid biosynthesis</keyword>
<dbReference type="Gene3D" id="1.10.600.10">
    <property type="entry name" value="Farnesyl Diphosphate Synthase"/>
    <property type="match status" value="1"/>
</dbReference>
<feature type="transmembrane region" description="Helical" evidence="19">
    <location>
        <begin position="149"/>
        <end position="166"/>
    </location>
</feature>
<evidence type="ECO:0000256" key="4">
    <source>
        <dbReference type="ARBA" id="ARBA00005172"/>
    </source>
</evidence>
<dbReference type="InterPro" id="IPR008949">
    <property type="entry name" value="Isoprenoid_synthase_dom_sf"/>
</dbReference>
<evidence type="ECO:0000256" key="3">
    <source>
        <dbReference type="ARBA" id="ARBA00005089"/>
    </source>
</evidence>
<comment type="subcellular location">
    <subcellularLocation>
        <location evidence="2">Membrane</location>
        <topology evidence="2">Multi-pass membrane protein</topology>
    </subcellularLocation>
</comment>
<dbReference type="NCBIfam" id="TIGR03462">
    <property type="entry name" value="CarR_dom_SF"/>
    <property type="match status" value="2"/>
</dbReference>
<evidence type="ECO:0000256" key="1">
    <source>
        <dbReference type="ARBA" id="ARBA00001805"/>
    </source>
</evidence>
<dbReference type="GO" id="GO:0004311">
    <property type="term" value="F:geranylgeranyl diphosphate synthase activity"/>
    <property type="evidence" value="ECO:0007669"/>
    <property type="project" value="InterPro"/>
</dbReference>
<keyword evidence="14 19" id="KW-0472">Membrane</keyword>
<evidence type="ECO:0000256" key="12">
    <source>
        <dbReference type="ARBA" id="ARBA00022746"/>
    </source>
</evidence>
<keyword evidence="11 19" id="KW-0812">Transmembrane</keyword>
<evidence type="ECO:0000256" key="8">
    <source>
        <dbReference type="ARBA" id="ARBA00012396"/>
    </source>
</evidence>
<dbReference type="SFLD" id="SFLDG01212">
    <property type="entry name" value="Phytoene_synthase_like"/>
    <property type="match status" value="1"/>
</dbReference>
<keyword evidence="10" id="KW-0808">Transferase</keyword>
<dbReference type="PANTHER" id="PTHR31480">
    <property type="entry name" value="BIFUNCTIONAL LYCOPENE CYCLASE/PHYTOENE SYNTHASE"/>
    <property type="match status" value="1"/>
</dbReference>
<dbReference type="UniPathway" id="UPA00799">
    <property type="reaction ID" value="UER00773"/>
</dbReference>
<dbReference type="EMBL" id="CAJPDR010000002">
    <property type="protein sequence ID" value="CAF9903701.1"/>
    <property type="molecule type" value="Genomic_DNA"/>
</dbReference>
<dbReference type="PROSITE" id="PS01045">
    <property type="entry name" value="SQUALEN_PHYTOEN_SYN_2"/>
    <property type="match status" value="1"/>
</dbReference>
<dbReference type="CDD" id="cd00683">
    <property type="entry name" value="Trans_IPPS_HH"/>
    <property type="match status" value="1"/>
</dbReference>
<dbReference type="InterPro" id="IPR044843">
    <property type="entry name" value="Trans_IPPS_bact-type"/>
</dbReference>
<dbReference type="GO" id="GO:0016020">
    <property type="term" value="C:membrane"/>
    <property type="evidence" value="ECO:0007669"/>
    <property type="project" value="UniProtKB-SubCell"/>
</dbReference>
<dbReference type="SUPFAM" id="SSF48576">
    <property type="entry name" value="Terpenoid synthases"/>
    <property type="match status" value="1"/>
</dbReference>
<evidence type="ECO:0000256" key="15">
    <source>
        <dbReference type="ARBA" id="ARBA00023235"/>
    </source>
</evidence>
<evidence type="ECO:0000256" key="2">
    <source>
        <dbReference type="ARBA" id="ARBA00004141"/>
    </source>
</evidence>
<dbReference type="InterPro" id="IPR017825">
    <property type="entry name" value="Lycopene_cyclase_dom"/>
</dbReference>
<comment type="similarity">
    <text evidence="6">In the C-terminal section; belongs to the phytoene/squalene synthase family.</text>
</comment>
<dbReference type="AlphaFoldDB" id="A0A8H3EAY8"/>
<dbReference type="EC" id="2.5.1.32" evidence="8"/>
<keyword evidence="15" id="KW-0413">Isomerase</keyword>
<accession>A0A8H3EAY8</accession>
<gene>
    <name evidence="20" type="ORF">ALECFALPRED_002934</name>
</gene>
<keyword evidence="13 19" id="KW-1133">Transmembrane helix</keyword>
<feature type="transmembrane region" description="Helical" evidence="19">
    <location>
        <begin position="6"/>
        <end position="25"/>
    </location>
</feature>
<dbReference type="GO" id="GO:0051996">
    <property type="term" value="F:squalene synthase [NAD(P)H] activity"/>
    <property type="evidence" value="ECO:0007669"/>
    <property type="project" value="InterPro"/>
</dbReference>
<feature type="transmembrane region" description="Helical" evidence="19">
    <location>
        <begin position="125"/>
        <end position="143"/>
    </location>
</feature>
<organism evidence="20 21">
    <name type="scientific">Alectoria fallacina</name>
    <dbReference type="NCBI Taxonomy" id="1903189"/>
    <lineage>
        <taxon>Eukaryota</taxon>
        <taxon>Fungi</taxon>
        <taxon>Dikarya</taxon>
        <taxon>Ascomycota</taxon>
        <taxon>Pezizomycotina</taxon>
        <taxon>Lecanoromycetes</taxon>
        <taxon>OSLEUM clade</taxon>
        <taxon>Lecanoromycetidae</taxon>
        <taxon>Lecanorales</taxon>
        <taxon>Lecanorineae</taxon>
        <taxon>Parmeliaceae</taxon>
        <taxon>Alectoria</taxon>
    </lineage>
</organism>
<feature type="transmembrane region" description="Helical" evidence="19">
    <location>
        <begin position="80"/>
        <end position="97"/>
    </location>
</feature>
<evidence type="ECO:0000256" key="19">
    <source>
        <dbReference type="SAM" id="Phobius"/>
    </source>
</evidence>
<evidence type="ECO:0000256" key="13">
    <source>
        <dbReference type="ARBA" id="ARBA00022989"/>
    </source>
</evidence>
<keyword evidence="21" id="KW-1185">Reference proteome</keyword>